<dbReference type="EMBL" id="FQUQ01000001">
    <property type="protein sequence ID" value="SHE47746.1"/>
    <property type="molecule type" value="Genomic_DNA"/>
</dbReference>
<gene>
    <name evidence="1" type="ORF">SAMN04488522_101313</name>
</gene>
<sequence>MEKRSVDPWKWGEYTNSAQAVEVKNVESTLYCSGQVAIDINGQPSAADMRTQLLLTLNNLEELIQSAGYDCAGIVRLNVYTTSVQEFFSTCTEVYREFLQKYGIKQATTLLEVKGLFASLTVELEATVVR</sequence>
<dbReference type="SUPFAM" id="SSF55298">
    <property type="entry name" value="YjgF-like"/>
    <property type="match status" value="1"/>
</dbReference>
<accession>A0A1M4TTK8</accession>
<evidence type="ECO:0000313" key="1">
    <source>
        <dbReference type="EMBL" id="SHE47746.1"/>
    </source>
</evidence>
<protein>
    <submittedName>
        <fullName evidence="1">Enamine deaminase RidA, house cleaning of reactive enamine intermediates, YjgF/YER057c/UK114 family</fullName>
    </submittedName>
</protein>
<organism evidence="1 2">
    <name type="scientific">Pedobacter caeni</name>
    <dbReference type="NCBI Taxonomy" id="288992"/>
    <lineage>
        <taxon>Bacteria</taxon>
        <taxon>Pseudomonadati</taxon>
        <taxon>Bacteroidota</taxon>
        <taxon>Sphingobacteriia</taxon>
        <taxon>Sphingobacteriales</taxon>
        <taxon>Sphingobacteriaceae</taxon>
        <taxon>Pedobacter</taxon>
    </lineage>
</organism>
<proteinExistence type="predicted"/>
<reference evidence="2" key="1">
    <citation type="submission" date="2016-11" db="EMBL/GenBank/DDBJ databases">
        <authorList>
            <person name="Varghese N."/>
            <person name="Submissions S."/>
        </authorList>
    </citation>
    <scope>NUCLEOTIDE SEQUENCE [LARGE SCALE GENOMIC DNA]</scope>
    <source>
        <strain evidence="2">DSM 16990</strain>
    </source>
</reference>
<dbReference type="Gene3D" id="3.30.1330.40">
    <property type="entry name" value="RutC-like"/>
    <property type="match status" value="1"/>
</dbReference>
<dbReference type="STRING" id="288992.SAMN04488522_101313"/>
<dbReference type="InterPro" id="IPR006175">
    <property type="entry name" value="YjgF/YER057c/UK114"/>
</dbReference>
<dbReference type="Proteomes" id="UP000184287">
    <property type="component" value="Unassembled WGS sequence"/>
</dbReference>
<dbReference type="PANTHER" id="PTHR43857:SF1">
    <property type="entry name" value="YJGH FAMILY PROTEIN"/>
    <property type="match status" value="1"/>
</dbReference>
<dbReference type="InterPro" id="IPR035959">
    <property type="entry name" value="RutC-like_sf"/>
</dbReference>
<dbReference type="CDD" id="cd00448">
    <property type="entry name" value="YjgF_YER057c_UK114_family"/>
    <property type="match status" value="1"/>
</dbReference>
<dbReference type="PANTHER" id="PTHR43857">
    <property type="entry name" value="BLR7761 PROTEIN"/>
    <property type="match status" value="1"/>
</dbReference>
<keyword evidence="2" id="KW-1185">Reference proteome</keyword>
<dbReference type="Pfam" id="PF01042">
    <property type="entry name" value="Ribonuc_L-PSP"/>
    <property type="match status" value="1"/>
</dbReference>
<name>A0A1M4TTK8_9SPHI</name>
<dbReference type="AlphaFoldDB" id="A0A1M4TTK8"/>
<evidence type="ECO:0000313" key="2">
    <source>
        <dbReference type="Proteomes" id="UP000184287"/>
    </source>
</evidence>
<dbReference type="RefSeq" id="WP_073226518.1">
    <property type="nucleotide sequence ID" value="NZ_FQUQ01000001.1"/>
</dbReference>
<dbReference type="OrthoDB" id="881979at2"/>